<feature type="transmembrane region" description="Helical" evidence="2">
    <location>
        <begin position="368"/>
        <end position="389"/>
    </location>
</feature>
<evidence type="ECO:0000256" key="1">
    <source>
        <dbReference type="SAM" id="MobiDB-lite"/>
    </source>
</evidence>
<feature type="transmembrane region" description="Helical" evidence="2">
    <location>
        <begin position="409"/>
        <end position="432"/>
    </location>
</feature>
<keyword evidence="2" id="KW-1133">Transmembrane helix</keyword>
<reference evidence="4" key="1">
    <citation type="journal article" date="2011" name="Genome Res.">
        <title>Phylogeny-wide analysis of social amoeba genomes highlights ancient origins for complex intercellular communication.</title>
        <authorList>
            <person name="Heidel A.J."/>
            <person name="Lawal H.M."/>
            <person name="Felder M."/>
            <person name="Schilde C."/>
            <person name="Helps N.R."/>
            <person name="Tunggal B."/>
            <person name="Rivero F."/>
            <person name="John U."/>
            <person name="Schleicher M."/>
            <person name="Eichinger L."/>
            <person name="Platzer M."/>
            <person name="Noegel A.A."/>
            <person name="Schaap P."/>
            <person name="Gloeckner G."/>
        </authorList>
    </citation>
    <scope>NUCLEOTIDE SEQUENCE [LARGE SCALE GENOMIC DNA]</scope>
    <source>
        <strain evidence="4">SH3</strain>
    </source>
</reference>
<keyword evidence="2" id="KW-0812">Transmembrane</keyword>
<evidence type="ECO:0008006" key="5">
    <source>
        <dbReference type="Google" id="ProtNLM"/>
    </source>
</evidence>
<feature type="compositionally biased region" description="Polar residues" evidence="1">
    <location>
        <begin position="69"/>
        <end position="84"/>
    </location>
</feature>
<keyword evidence="4" id="KW-1185">Reference proteome</keyword>
<feature type="compositionally biased region" description="Low complexity" evidence="1">
    <location>
        <begin position="178"/>
        <end position="208"/>
    </location>
</feature>
<feature type="compositionally biased region" description="Low complexity" evidence="1">
    <location>
        <begin position="94"/>
        <end position="105"/>
    </location>
</feature>
<dbReference type="AlphaFoldDB" id="F4QES8"/>
<protein>
    <recommendedName>
        <fullName evidence="5">Transmembrane protein</fullName>
    </recommendedName>
</protein>
<dbReference type="OrthoDB" id="18184at2759"/>
<feature type="region of interest" description="Disordered" evidence="1">
    <location>
        <begin position="18"/>
        <end position="208"/>
    </location>
</feature>
<keyword evidence="2" id="KW-0472">Membrane</keyword>
<feature type="transmembrane region" description="Helical" evidence="2">
    <location>
        <begin position="444"/>
        <end position="462"/>
    </location>
</feature>
<gene>
    <name evidence="3" type="ORF">DFA_11100</name>
</gene>
<accession>F4QES8</accession>
<dbReference type="OMA" id="IFMWFST"/>
<feature type="transmembrane region" description="Helical" evidence="2">
    <location>
        <begin position="566"/>
        <end position="585"/>
    </location>
</feature>
<organism evidence="3 4">
    <name type="scientific">Cavenderia fasciculata</name>
    <name type="common">Slime mold</name>
    <name type="synonym">Dictyostelium fasciculatum</name>
    <dbReference type="NCBI Taxonomy" id="261658"/>
    <lineage>
        <taxon>Eukaryota</taxon>
        <taxon>Amoebozoa</taxon>
        <taxon>Evosea</taxon>
        <taxon>Eumycetozoa</taxon>
        <taxon>Dictyostelia</taxon>
        <taxon>Acytosteliales</taxon>
        <taxon>Cavenderiaceae</taxon>
        <taxon>Cavenderia</taxon>
    </lineage>
</organism>
<dbReference type="RefSeq" id="XP_004350043.1">
    <property type="nucleotide sequence ID" value="XM_004349993.1"/>
</dbReference>
<name>F4QES8_CACFS</name>
<dbReference type="GeneID" id="14865934"/>
<evidence type="ECO:0000313" key="4">
    <source>
        <dbReference type="Proteomes" id="UP000007797"/>
    </source>
</evidence>
<dbReference type="Proteomes" id="UP000007797">
    <property type="component" value="Unassembled WGS sequence"/>
</dbReference>
<evidence type="ECO:0000313" key="3">
    <source>
        <dbReference type="EMBL" id="EGG13339.1"/>
    </source>
</evidence>
<proteinExistence type="predicted"/>
<feature type="transmembrane region" description="Helical" evidence="2">
    <location>
        <begin position="505"/>
        <end position="529"/>
    </location>
</feature>
<dbReference type="KEGG" id="dfa:DFA_11100"/>
<feature type="compositionally biased region" description="Polar residues" evidence="1">
    <location>
        <begin position="34"/>
        <end position="50"/>
    </location>
</feature>
<feature type="transmembrane region" description="Helical" evidence="2">
    <location>
        <begin position="474"/>
        <end position="493"/>
    </location>
</feature>
<sequence>MSSTFLSLFDLLASRFRSDSGGENNGQGGMSVQVGDQSESSDLSGHSQPRSRSHTETVRPSNLPLPNRSPIQSRQNRSMTTQYDPSLPPPQTGNQNNNNNQNNQNTLTVPGQPPRNPNRRSTNMPRRGTVVDQNGNTTTTTTTTLQVPNGPPGLKVSPQHKRRSTVVRPPSNVNLPLNNNNINNNNNNNNSTSTTTTTTTTSTNNNNNEEIVTLTIPKDTQQQTTTTTTPTTTSPIIMTDSLVLRVPNIVVGSTNDFEAIVVNSTPNSPETMTQSNDPLVPFVPPLDLQPNSNGEHGIEMTTMGDDDNTEDDQYSYDDYDPDIPTAGEFATEEDLEMATKGDGEEEEVEEEKPMIFTHKSFFINIGKYFGSMLGMVILVSCVAVAYGLFEIYAGCRFVDNTEYSTWPFWGVVTHSISRIVLNTALCMYPYLLLTMFFGFKKTMVCLWISLGASIGASVWSTYNVVNPVLNQTVALLPSYFFFVVALLGSTSYLSRKIGSPTFRHLFLGQFVLAAIILIIYDFLLVPFYITTTSINKSVVRIVIHPGLCAAALFVSRACSSRIKPDVPGTNVFPVLIFMWFSTYYGRFFNSVMSLGFMTGTMVIVSLLELVWRTTLRPRDKRIMNAICGYCFKKELTHSNDFAKIYRDFLRHEQLYENTSILTACAIYLAFYSVFQDDLGGNYARVLSSMAIQLALEWSTDALSLYIESRVHKMEVLKIEKLPKGFYFMICYTFFLGMAYSTSRIILITEDKWL</sequence>
<feature type="transmembrane region" description="Helical" evidence="2">
    <location>
        <begin position="725"/>
        <end position="746"/>
    </location>
</feature>
<dbReference type="EMBL" id="GL883029">
    <property type="protein sequence ID" value="EGG13339.1"/>
    <property type="molecule type" value="Genomic_DNA"/>
</dbReference>
<evidence type="ECO:0000256" key="2">
    <source>
        <dbReference type="SAM" id="Phobius"/>
    </source>
</evidence>
<feature type="transmembrane region" description="Helical" evidence="2">
    <location>
        <begin position="591"/>
        <end position="611"/>
    </location>
</feature>
<feature type="transmembrane region" description="Helical" evidence="2">
    <location>
        <begin position="654"/>
        <end position="674"/>
    </location>
</feature>